<dbReference type="AlphaFoldDB" id="A0A955ID30"/>
<protein>
    <submittedName>
        <fullName evidence="1">Uncharacterized protein</fullName>
    </submittedName>
</protein>
<reference evidence="1" key="2">
    <citation type="journal article" date="2021" name="Microbiome">
        <title>Successional dynamics and alternative stable states in a saline activated sludge microbial community over 9 years.</title>
        <authorList>
            <person name="Wang Y."/>
            <person name="Ye J."/>
            <person name="Ju F."/>
            <person name="Liu L."/>
            <person name="Boyd J.A."/>
            <person name="Deng Y."/>
            <person name="Parks D.H."/>
            <person name="Jiang X."/>
            <person name="Yin X."/>
            <person name="Woodcroft B.J."/>
            <person name="Tyson G.W."/>
            <person name="Hugenholtz P."/>
            <person name="Polz M.F."/>
            <person name="Zhang T."/>
        </authorList>
    </citation>
    <scope>NUCLEOTIDE SEQUENCE</scope>
    <source>
        <strain evidence="1">HKST-UBA12</strain>
    </source>
</reference>
<sequence length="366" mass="41208">MQTRRSLHQYEKATIALLSLESPEDYLTGLLQAERGLRMPSIAQKPNPILAVDRNGYRIRVYSGNQLNHDEKRITGAYRLGQYGDKRVDHDKNRGDRPQVPFFDSEAIFRHKLTTEPLSIFTGSEQEYHVFITEPDGRIVGYVCTEAPLSLDDDSVLFGTPRPPQLLYGLEKVFGASVLTDLANGELDSVPINKAIDIVRLAPRSNTDPEGDSLRNRDKVIIAFELGNALRALVSRFQDAGRTIAICDTELAKLEQIFYGLLGIRPAVSNNLPATTDTLPEPYNMLLRPRYDYERTGREVSVVAFELNILSSPESVERWLAVEELLWKYADAHSDEEKSRILGEIYLYAATHIIDAKLGKSEVNES</sequence>
<feature type="non-terminal residue" evidence="1">
    <location>
        <position position="1"/>
    </location>
</feature>
<gene>
    <name evidence="1" type="ORF">KC640_02185</name>
</gene>
<name>A0A955ID30_9BACT</name>
<reference evidence="1" key="1">
    <citation type="submission" date="2020-04" db="EMBL/GenBank/DDBJ databases">
        <authorList>
            <person name="Zhang T."/>
        </authorList>
    </citation>
    <scope>NUCLEOTIDE SEQUENCE</scope>
    <source>
        <strain evidence="1">HKST-UBA12</strain>
    </source>
</reference>
<comment type="caution">
    <text evidence="1">The sequence shown here is derived from an EMBL/GenBank/DDBJ whole genome shotgun (WGS) entry which is preliminary data.</text>
</comment>
<proteinExistence type="predicted"/>
<accession>A0A955ID30</accession>
<evidence type="ECO:0000313" key="2">
    <source>
        <dbReference type="Proteomes" id="UP000760819"/>
    </source>
</evidence>
<dbReference type="Proteomes" id="UP000760819">
    <property type="component" value="Unassembled WGS sequence"/>
</dbReference>
<evidence type="ECO:0000313" key="1">
    <source>
        <dbReference type="EMBL" id="MCA9379213.1"/>
    </source>
</evidence>
<organism evidence="1 2">
    <name type="scientific">Candidatus Dojkabacteria bacterium</name>
    <dbReference type="NCBI Taxonomy" id="2099670"/>
    <lineage>
        <taxon>Bacteria</taxon>
        <taxon>Candidatus Dojkabacteria</taxon>
    </lineage>
</organism>
<dbReference type="EMBL" id="JAGQLI010000112">
    <property type="protein sequence ID" value="MCA9379213.1"/>
    <property type="molecule type" value="Genomic_DNA"/>
</dbReference>